<evidence type="ECO:0000313" key="2">
    <source>
        <dbReference type="Proteomes" id="UP000252519"/>
    </source>
</evidence>
<sequence length="40" mass="4924">MNVLHVRNCSTLKRIERRIARRKDIFTLLECEFRLTVNFM</sequence>
<gene>
    <name evidence="1" type="ORF">ANCCAN_30076</name>
</gene>
<comment type="caution">
    <text evidence="1">The sequence shown here is derived from an EMBL/GenBank/DDBJ whole genome shotgun (WGS) entry which is preliminary data.</text>
</comment>
<reference evidence="1 2" key="1">
    <citation type="submission" date="2014-10" db="EMBL/GenBank/DDBJ databases">
        <title>Draft genome of the hookworm Ancylostoma caninum.</title>
        <authorList>
            <person name="Mitreva M."/>
        </authorList>
    </citation>
    <scope>NUCLEOTIDE SEQUENCE [LARGE SCALE GENOMIC DNA]</scope>
    <source>
        <strain evidence="1 2">Baltimore</strain>
    </source>
</reference>
<protein>
    <submittedName>
        <fullName evidence="1">Uncharacterized protein</fullName>
    </submittedName>
</protein>
<dbReference type="Proteomes" id="UP000252519">
    <property type="component" value="Unassembled WGS sequence"/>
</dbReference>
<proteinExistence type="predicted"/>
<name>A0A368EWU2_ANCCA</name>
<dbReference type="AlphaFoldDB" id="A0A368EWU2"/>
<evidence type="ECO:0000313" key="1">
    <source>
        <dbReference type="EMBL" id="RCN24232.1"/>
    </source>
</evidence>
<accession>A0A368EWU2</accession>
<dbReference type="EMBL" id="JOJR01021973">
    <property type="protein sequence ID" value="RCN24232.1"/>
    <property type="molecule type" value="Genomic_DNA"/>
</dbReference>
<keyword evidence="2" id="KW-1185">Reference proteome</keyword>
<organism evidence="1 2">
    <name type="scientific">Ancylostoma caninum</name>
    <name type="common">Dog hookworm</name>
    <dbReference type="NCBI Taxonomy" id="29170"/>
    <lineage>
        <taxon>Eukaryota</taxon>
        <taxon>Metazoa</taxon>
        <taxon>Ecdysozoa</taxon>
        <taxon>Nematoda</taxon>
        <taxon>Chromadorea</taxon>
        <taxon>Rhabditida</taxon>
        <taxon>Rhabditina</taxon>
        <taxon>Rhabditomorpha</taxon>
        <taxon>Strongyloidea</taxon>
        <taxon>Ancylostomatidae</taxon>
        <taxon>Ancylostomatinae</taxon>
        <taxon>Ancylostoma</taxon>
    </lineage>
</organism>